<evidence type="ECO:0000313" key="2">
    <source>
        <dbReference type="Proteomes" id="UP000789702"/>
    </source>
</evidence>
<proteinExistence type="predicted"/>
<comment type="caution">
    <text evidence="1">The sequence shown here is derived from an EMBL/GenBank/DDBJ whole genome shotgun (WGS) entry which is preliminary data.</text>
</comment>
<protein>
    <submittedName>
        <fullName evidence="1">2030_t:CDS:1</fullName>
    </submittedName>
</protein>
<reference evidence="1" key="1">
    <citation type="submission" date="2021-06" db="EMBL/GenBank/DDBJ databases">
        <authorList>
            <person name="Kallberg Y."/>
            <person name="Tangrot J."/>
            <person name="Rosling A."/>
        </authorList>
    </citation>
    <scope>NUCLEOTIDE SEQUENCE</scope>
    <source>
        <strain evidence="1">IL203A</strain>
    </source>
</reference>
<keyword evidence="2" id="KW-1185">Reference proteome</keyword>
<dbReference type="Proteomes" id="UP000789702">
    <property type="component" value="Unassembled WGS sequence"/>
</dbReference>
<evidence type="ECO:0000313" key="1">
    <source>
        <dbReference type="EMBL" id="CAG8727730.1"/>
    </source>
</evidence>
<dbReference type="EMBL" id="CAJVPU010035414">
    <property type="protein sequence ID" value="CAG8727730.1"/>
    <property type="molecule type" value="Genomic_DNA"/>
</dbReference>
<name>A0ACA9PXG4_9GLOM</name>
<accession>A0ACA9PXG4</accession>
<organism evidence="1 2">
    <name type="scientific">Dentiscutata heterogama</name>
    <dbReference type="NCBI Taxonomy" id="1316150"/>
    <lineage>
        <taxon>Eukaryota</taxon>
        <taxon>Fungi</taxon>
        <taxon>Fungi incertae sedis</taxon>
        <taxon>Mucoromycota</taxon>
        <taxon>Glomeromycotina</taxon>
        <taxon>Glomeromycetes</taxon>
        <taxon>Diversisporales</taxon>
        <taxon>Gigasporaceae</taxon>
        <taxon>Dentiscutata</taxon>
    </lineage>
</organism>
<sequence>INPKKCHFCTNEMQFLEHIVGVDRIKLDSQKVDKLNNLPSSKTITQLRAFLDLAFYYKRFIEGFSTKAGPLLKLLKKDEPFI</sequence>
<gene>
    <name evidence="1" type="ORF">DHETER_LOCUS13237</name>
</gene>
<feature type="non-terminal residue" evidence="1">
    <location>
        <position position="1"/>
    </location>
</feature>